<evidence type="ECO:0000313" key="3">
    <source>
        <dbReference type="Proteomes" id="UP000831768"/>
    </source>
</evidence>
<dbReference type="Proteomes" id="UP000831768">
    <property type="component" value="Chromosome"/>
</dbReference>
<sequence>MTGLEELLTRDRRTDSTALRDEANDHQYDYRRFCTTVWKVGNLLHHFGVRSGTPVVIAGDRQPEPVLSVLATAMLGGVVRFGSEATTEAKVIVAPTPDLEPNCPPGTHRIGYGERPDDPGDTFFEQDVWRENPTEPPATVDPDAPVLQAGETIYTHRALLNSAQSVVDRQKLTADSTVAVRAPLERPETIVAGIIAPLVAGATILLPDDGVDDCLIVVENGSDSQRRVIDAVEL</sequence>
<dbReference type="Pfam" id="PF00501">
    <property type="entry name" value="AMP-binding"/>
    <property type="match status" value="1"/>
</dbReference>
<dbReference type="Gene3D" id="3.40.50.12780">
    <property type="entry name" value="N-terminal domain of ligase-like"/>
    <property type="match status" value="1"/>
</dbReference>
<evidence type="ECO:0000313" key="2">
    <source>
        <dbReference type="EMBL" id="UPM44026.1"/>
    </source>
</evidence>
<dbReference type="RefSeq" id="WP_247994683.1">
    <property type="nucleotide sequence ID" value="NZ_CP096019.1"/>
</dbReference>
<evidence type="ECO:0000259" key="1">
    <source>
        <dbReference type="Pfam" id="PF00501"/>
    </source>
</evidence>
<name>A0A8U0A598_9EURY</name>
<accession>A0A8U0A598</accession>
<dbReference type="InterPro" id="IPR042099">
    <property type="entry name" value="ANL_N_sf"/>
</dbReference>
<feature type="domain" description="AMP-dependent synthetase/ligase" evidence="1">
    <location>
        <begin position="12"/>
        <end position="79"/>
    </location>
</feature>
<gene>
    <name evidence="2" type="ORF">MW046_06175</name>
</gene>
<dbReference type="KEGG" id="haad:MW046_06175"/>
<protein>
    <recommendedName>
        <fullName evidence="1">AMP-dependent synthetase/ligase domain-containing protein</fullName>
    </recommendedName>
</protein>
<organism evidence="2 3">
    <name type="scientific">Halocatena salina</name>
    <dbReference type="NCBI Taxonomy" id="2934340"/>
    <lineage>
        <taxon>Archaea</taxon>
        <taxon>Methanobacteriati</taxon>
        <taxon>Methanobacteriota</taxon>
        <taxon>Stenosarchaea group</taxon>
        <taxon>Halobacteria</taxon>
        <taxon>Halobacteriales</taxon>
        <taxon>Natronomonadaceae</taxon>
        <taxon>Halocatena</taxon>
    </lineage>
</organism>
<dbReference type="AlphaFoldDB" id="A0A8U0A598"/>
<proteinExistence type="predicted"/>
<dbReference type="SUPFAM" id="SSF56801">
    <property type="entry name" value="Acetyl-CoA synthetase-like"/>
    <property type="match status" value="1"/>
</dbReference>
<keyword evidence="3" id="KW-1185">Reference proteome</keyword>
<dbReference type="GeneID" id="71927616"/>
<dbReference type="EMBL" id="CP096019">
    <property type="protein sequence ID" value="UPM44026.1"/>
    <property type="molecule type" value="Genomic_DNA"/>
</dbReference>
<dbReference type="InterPro" id="IPR000873">
    <property type="entry name" value="AMP-dep_synth/lig_dom"/>
</dbReference>
<reference evidence="2" key="1">
    <citation type="submission" date="2022-04" db="EMBL/GenBank/DDBJ databases">
        <title>Halocatena sp. nov., isolated from a salt lake.</title>
        <authorList>
            <person name="Cui H.-L."/>
        </authorList>
    </citation>
    <scope>NUCLEOTIDE SEQUENCE</scope>
    <source>
        <strain evidence="2">AD-1</strain>
    </source>
</reference>